<evidence type="ECO:0000313" key="2">
    <source>
        <dbReference type="EMBL" id="SBS29264.1"/>
    </source>
</evidence>
<dbReference type="Pfam" id="PF20598">
    <property type="entry name" value="DUF6795"/>
    <property type="match status" value="1"/>
</dbReference>
<dbReference type="AlphaFoldDB" id="A0A1A8TBS4"/>
<protein>
    <recommendedName>
        <fullName evidence="1">DUF6795 domain-containing protein</fullName>
    </recommendedName>
</protein>
<organism evidence="2 3">
    <name type="scientific">Marinomonas spartinae</name>
    <dbReference type="NCBI Taxonomy" id="1792290"/>
    <lineage>
        <taxon>Bacteria</taxon>
        <taxon>Pseudomonadati</taxon>
        <taxon>Pseudomonadota</taxon>
        <taxon>Gammaproteobacteria</taxon>
        <taxon>Oceanospirillales</taxon>
        <taxon>Oceanospirillaceae</taxon>
        <taxon>Marinomonas</taxon>
    </lineage>
</organism>
<dbReference type="EMBL" id="FLOB01000002">
    <property type="protein sequence ID" value="SBS29264.1"/>
    <property type="molecule type" value="Genomic_DNA"/>
</dbReference>
<keyword evidence="3" id="KW-1185">Reference proteome</keyword>
<accession>A0A1A8TBS4</accession>
<sequence length="153" mass="17777">MACFLKKETIYLCPEVNGTLTFEGKPLVNQPIRIALVYSGKIHFNDYIYTDEQGKFHFDGYQIKSREPNSMFGVPKVTQQILTEIDDKRYRLWEARLPSNGTKRLKMVEEQLKNIDASFTKEIKETQYEYHCPESPVQPLVVLSALKLKGLEQ</sequence>
<dbReference type="Proteomes" id="UP000092544">
    <property type="component" value="Unassembled WGS sequence"/>
</dbReference>
<evidence type="ECO:0000259" key="1">
    <source>
        <dbReference type="Pfam" id="PF20598"/>
    </source>
</evidence>
<dbReference type="InterPro" id="IPR046474">
    <property type="entry name" value="DUF6795"/>
</dbReference>
<evidence type="ECO:0000313" key="3">
    <source>
        <dbReference type="Proteomes" id="UP000092544"/>
    </source>
</evidence>
<name>A0A1A8TBS4_9GAMM</name>
<reference evidence="2 3" key="1">
    <citation type="submission" date="2016-06" db="EMBL/GenBank/DDBJ databases">
        <authorList>
            <person name="Kjaerup R.B."/>
            <person name="Dalgaard T.S."/>
            <person name="Juul-Madsen H.R."/>
        </authorList>
    </citation>
    <scope>NUCLEOTIDE SEQUENCE [LARGE SCALE GENOMIC DNA]</scope>
    <source>
        <strain evidence="2 3">CECT 8886</strain>
    </source>
</reference>
<proteinExistence type="predicted"/>
<gene>
    <name evidence="2" type="ORF">MSP8886_01496</name>
</gene>
<feature type="domain" description="DUF6795" evidence="1">
    <location>
        <begin position="16"/>
        <end position="122"/>
    </location>
</feature>